<dbReference type="Pfam" id="PF07228">
    <property type="entry name" value="SpoIIE"/>
    <property type="match status" value="1"/>
</dbReference>
<keyword evidence="1" id="KW-0378">Hydrolase</keyword>
<proteinExistence type="predicted"/>
<reference evidence="4 5" key="1">
    <citation type="submission" date="2020-08" db="EMBL/GenBank/DDBJ databases">
        <title>Sequencing the genomes of 1000 actinobacteria strains.</title>
        <authorList>
            <person name="Klenk H.-P."/>
        </authorList>
    </citation>
    <scope>NUCLEOTIDE SEQUENCE [LARGE SCALE GENOMIC DNA]</scope>
    <source>
        <strain evidence="4 5">DSM 41654</strain>
    </source>
</reference>
<feature type="region of interest" description="Disordered" evidence="2">
    <location>
        <begin position="1"/>
        <end position="30"/>
    </location>
</feature>
<comment type="caution">
    <text evidence="4">The sequence shown here is derived from an EMBL/GenBank/DDBJ whole genome shotgun (WGS) entry which is preliminary data.</text>
</comment>
<evidence type="ECO:0000259" key="3">
    <source>
        <dbReference type="SMART" id="SM00331"/>
    </source>
</evidence>
<name>A0A7W7VYM7_KITKI</name>
<dbReference type="SUPFAM" id="SSF81606">
    <property type="entry name" value="PP2C-like"/>
    <property type="match status" value="1"/>
</dbReference>
<dbReference type="RefSeq" id="WP_184944228.1">
    <property type="nucleotide sequence ID" value="NZ_JACHJV010000002.1"/>
</dbReference>
<protein>
    <submittedName>
        <fullName evidence="4">Serine phosphatase RsbU (Regulator of sigma subunit)</fullName>
    </submittedName>
</protein>
<evidence type="ECO:0000313" key="4">
    <source>
        <dbReference type="EMBL" id="MBB4927661.1"/>
    </source>
</evidence>
<organism evidence="4 5">
    <name type="scientific">Kitasatospora kifunensis</name>
    <name type="common">Streptomyces kifunensis</name>
    <dbReference type="NCBI Taxonomy" id="58351"/>
    <lineage>
        <taxon>Bacteria</taxon>
        <taxon>Bacillati</taxon>
        <taxon>Actinomycetota</taxon>
        <taxon>Actinomycetes</taxon>
        <taxon>Kitasatosporales</taxon>
        <taxon>Streptomycetaceae</taxon>
        <taxon>Kitasatospora</taxon>
    </lineage>
</organism>
<dbReference type="GO" id="GO:0016791">
    <property type="term" value="F:phosphatase activity"/>
    <property type="evidence" value="ECO:0007669"/>
    <property type="project" value="TreeGrafter"/>
</dbReference>
<feature type="compositionally biased region" description="Polar residues" evidence="2">
    <location>
        <begin position="1"/>
        <end position="12"/>
    </location>
</feature>
<gene>
    <name evidence="4" type="ORF">FHR34_006756</name>
</gene>
<evidence type="ECO:0000256" key="1">
    <source>
        <dbReference type="ARBA" id="ARBA00022801"/>
    </source>
</evidence>
<dbReference type="EMBL" id="JACHJV010000002">
    <property type="protein sequence ID" value="MBB4927661.1"/>
    <property type="molecule type" value="Genomic_DNA"/>
</dbReference>
<evidence type="ECO:0000256" key="2">
    <source>
        <dbReference type="SAM" id="MobiDB-lite"/>
    </source>
</evidence>
<dbReference type="AlphaFoldDB" id="A0A7W7VYM7"/>
<dbReference type="InterPro" id="IPR036457">
    <property type="entry name" value="PPM-type-like_dom_sf"/>
</dbReference>
<evidence type="ECO:0000313" key="5">
    <source>
        <dbReference type="Proteomes" id="UP000540506"/>
    </source>
</evidence>
<feature type="domain" description="PPM-type phosphatase" evidence="3">
    <location>
        <begin position="34"/>
        <end position="248"/>
    </location>
</feature>
<dbReference type="Gene3D" id="3.60.40.10">
    <property type="entry name" value="PPM-type phosphatase domain"/>
    <property type="match status" value="1"/>
</dbReference>
<dbReference type="PANTHER" id="PTHR43156:SF2">
    <property type="entry name" value="STAGE II SPORULATION PROTEIN E"/>
    <property type="match status" value="1"/>
</dbReference>
<dbReference type="SMART" id="SM00331">
    <property type="entry name" value="PP2C_SIG"/>
    <property type="match status" value="1"/>
</dbReference>
<keyword evidence="5" id="KW-1185">Reference proteome</keyword>
<sequence>MTLATSTLQQTVAPDAHALPEQPAERPAPQLPEVDGLRLAARSTPAQAGATDGGDWYDVIALPDGRCALSIGDVEGHDAAAAATMRWVRTALRTFARTGAEPGQVLSATNSLLDSLGITLLTTCTYIVLDLERRELTTATAGHVPAVLGLTDGGTRLLAPAPGLPLGVLPDTEYPQETQSLAGVDSLALLTDGLLEGPELPLDSGLQGARTAVGQATGPDPEQLANALVAAAAVIDQQDDATVLAVCLTR</sequence>
<accession>A0A7W7VYM7</accession>
<dbReference type="Proteomes" id="UP000540506">
    <property type="component" value="Unassembled WGS sequence"/>
</dbReference>
<dbReference type="InterPro" id="IPR001932">
    <property type="entry name" value="PPM-type_phosphatase-like_dom"/>
</dbReference>
<dbReference type="PANTHER" id="PTHR43156">
    <property type="entry name" value="STAGE II SPORULATION PROTEIN E-RELATED"/>
    <property type="match status" value="1"/>
</dbReference>
<dbReference type="InterPro" id="IPR052016">
    <property type="entry name" value="Bact_Sigma-Reg"/>
</dbReference>